<dbReference type="InterPro" id="IPR049712">
    <property type="entry name" value="Poly_export"/>
</dbReference>
<keyword evidence="4" id="KW-1185">Reference proteome</keyword>
<sequence>MKKFFILFCLLFGLSQVMLSAGYVTTGEKVTITIKGVPQTEQAAINGEYVVSDGGLLYMPMLSNGIKASGSSSSSVARRIEAAYKSAKIYANPRITIITVKDEIALEKTMKKNNEFVTVAGHVKRPGPVQYNQGMSIYDAVATAGDATAFGAMNRVQLLRNGKRSLYNLKKDSHRTYKVKPGDTITVPEKNFLGQ</sequence>
<evidence type="ECO:0000256" key="1">
    <source>
        <dbReference type="SAM" id="SignalP"/>
    </source>
</evidence>
<dbReference type="InterPro" id="IPR019554">
    <property type="entry name" value="Soluble_ligand-bd"/>
</dbReference>
<dbReference type="Proteomes" id="UP001597297">
    <property type="component" value="Unassembled WGS sequence"/>
</dbReference>
<evidence type="ECO:0000313" key="4">
    <source>
        <dbReference type="Proteomes" id="UP001597297"/>
    </source>
</evidence>
<organism evidence="3 4">
    <name type="scientific">Rubritalea spongiae</name>
    <dbReference type="NCBI Taxonomy" id="430797"/>
    <lineage>
        <taxon>Bacteria</taxon>
        <taxon>Pseudomonadati</taxon>
        <taxon>Verrucomicrobiota</taxon>
        <taxon>Verrucomicrobiia</taxon>
        <taxon>Verrucomicrobiales</taxon>
        <taxon>Rubritaleaceae</taxon>
        <taxon>Rubritalea</taxon>
    </lineage>
</organism>
<feature type="domain" description="Soluble ligand binding" evidence="2">
    <location>
        <begin position="117"/>
        <end position="163"/>
    </location>
</feature>
<comment type="caution">
    <text evidence="3">The sequence shown here is derived from an EMBL/GenBank/DDBJ whole genome shotgun (WGS) entry which is preliminary data.</text>
</comment>
<feature type="chain" id="PRO_5045890718" evidence="1">
    <location>
        <begin position="21"/>
        <end position="195"/>
    </location>
</feature>
<name>A0ABW5E4J5_9BACT</name>
<keyword evidence="1" id="KW-0732">Signal</keyword>
<dbReference type="PANTHER" id="PTHR33619">
    <property type="entry name" value="POLYSACCHARIDE EXPORT PROTEIN GFCE-RELATED"/>
    <property type="match status" value="1"/>
</dbReference>
<dbReference type="PANTHER" id="PTHR33619:SF3">
    <property type="entry name" value="POLYSACCHARIDE EXPORT PROTEIN GFCE-RELATED"/>
    <property type="match status" value="1"/>
</dbReference>
<gene>
    <name evidence="3" type="ORF">ACFSQZ_13850</name>
</gene>
<accession>A0ABW5E4J5</accession>
<dbReference type="Pfam" id="PF10531">
    <property type="entry name" value="SLBB"/>
    <property type="match status" value="1"/>
</dbReference>
<dbReference type="RefSeq" id="WP_377093518.1">
    <property type="nucleotide sequence ID" value="NZ_JBHSJM010000001.1"/>
</dbReference>
<feature type="signal peptide" evidence="1">
    <location>
        <begin position="1"/>
        <end position="20"/>
    </location>
</feature>
<proteinExistence type="predicted"/>
<protein>
    <submittedName>
        <fullName evidence="3">Polysaccharide biosynthesis/export family protein</fullName>
    </submittedName>
</protein>
<evidence type="ECO:0000313" key="3">
    <source>
        <dbReference type="EMBL" id="MFD2277553.1"/>
    </source>
</evidence>
<dbReference type="EMBL" id="JBHUJC010000042">
    <property type="protein sequence ID" value="MFD2277553.1"/>
    <property type="molecule type" value="Genomic_DNA"/>
</dbReference>
<evidence type="ECO:0000259" key="2">
    <source>
        <dbReference type="Pfam" id="PF10531"/>
    </source>
</evidence>
<dbReference type="Gene3D" id="3.10.560.10">
    <property type="entry name" value="Outer membrane lipoprotein wza domain like"/>
    <property type="match status" value="1"/>
</dbReference>
<reference evidence="4" key="1">
    <citation type="journal article" date="2019" name="Int. J. Syst. Evol. Microbiol.">
        <title>The Global Catalogue of Microorganisms (GCM) 10K type strain sequencing project: providing services to taxonomists for standard genome sequencing and annotation.</title>
        <authorList>
            <consortium name="The Broad Institute Genomics Platform"/>
            <consortium name="The Broad Institute Genome Sequencing Center for Infectious Disease"/>
            <person name="Wu L."/>
            <person name="Ma J."/>
        </authorList>
    </citation>
    <scope>NUCLEOTIDE SEQUENCE [LARGE SCALE GENOMIC DNA]</scope>
    <source>
        <strain evidence="4">JCM 16545</strain>
    </source>
</reference>